<organism evidence="4 5">
    <name type="scientific">Brevibacterium samyangense</name>
    <dbReference type="NCBI Taxonomy" id="366888"/>
    <lineage>
        <taxon>Bacteria</taxon>
        <taxon>Bacillati</taxon>
        <taxon>Actinomycetota</taxon>
        <taxon>Actinomycetes</taxon>
        <taxon>Micrococcales</taxon>
        <taxon>Brevibacteriaceae</taxon>
        <taxon>Brevibacterium</taxon>
    </lineage>
</organism>
<keyword evidence="2 3" id="KW-0378">Hydrolase</keyword>
<evidence type="ECO:0000256" key="1">
    <source>
        <dbReference type="ARBA" id="ARBA00001968"/>
    </source>
</evidence>
<dbReference type="PIRSF" id="PIRSF006305">
    <property type="entry name" value="Maf"/>
    <property type="match status" value="1"/>
</dbReference>
<dbReference type="EMBL" id="BAAANO010000007">
    <property type="protein sequence ID" value="GAA2001591.1"/>
    <property type="molecule type" value="Genomic_DNA"/>
</dbReference>
<evidence type="ECO:0000313" key="4">
    <source>
        <dbReference type="EMBL" id="GAA2001591.1"/>
    </source>
</evidence>
<keyword evidence="3" id="KW-0963">Cytoplasm</keyword>
<proteinExistence type="inferred from homology"/>
<comment type="similarity">
    <text evidence="3">Belongs to the Maf family.</text>
</comment>
<dbReference type="EC" id="3.6.1.9" evidence="3"/>
<dbReference type="PANTHER" id="PTHR43213">
    <property type="entry name" value="BIFUNCTIONAL DTTP/UTP PYROPHOSPHATASE/METHYLTRANSFERASE PROTEIN-RELATED"/>
    <property type="match status" value="1"/>
</dbReference>
<comment type="subcellular location">
    <subcellularLocation>
        <location evidence="3">Cytoplasm</location>
    </subcellularLocation>
</comment>
<comment type="caution">
    <text evidence="4">The sequence shown here is derived from an EMBL/GenBank/DDBJ whole genome shotgun (WGS) entry which is preliminary data.</text>
</comment>
<sequence length="230" mass="24479">MTHVVLASTSPSRLEILRTTGITPQVVGSHVDEDAIEAAHGNTPIRDLAQVLARAKGEAVVARLLDGSVPVVPTVDGRGEPTTLVLFASDSILELDGRAIGKPHTPEATREVWTAMGGRAADLHTGHFVARLDRESPTTPWSLTSTAEAPATSRIHTVRPSPAELEAYIATAEPFEVAGALTIDGYGGAFVSRIEGDHHNVIGLSLPVLRDLVTSLGLFWPSLWDVHSRQ</sequence>
<dbReference type="Gene3D" id="3.90.950.10">
    <property type="match status" value="1"/>
</dbReference>
<comment type="catalytic activity">
    <reaction evidence="3">
        <text>a ribonucleoside 5'-triphosphate + H2O = a ribonucleoside 5'-phosphate + diphosphate + H(+)</text>
        <dbReference type="Rhea" id="RHEA:23996"/>
        <dbReference type="ChEBI" id="CHEBI:15377"/>
        <dbReference type="ChEBI" id="CHEBI:15378"/>
        <dbReference type="ChEBI" id="CHEBI:33019"/>
        <dbReference type="ChEBI" id="CHEBI:58043"/>
        <dbReference type="ChEBI" id="CHEBI:61557"/>
        <dbReference type="EC" id="3.6.1.9"/>
    </reaction>
</comment>
<gene>
    <name evidence="4" type="ORF">GCM10009755_07530</name>
</gene>
<name>A0ABP5EP62_9MICO</name>
<comment type="caution">
    <text evidence="3">Lacks conserved residue(s) required for the propagation of feature annotation.</text>
</comment>
<comment type="catalytic activity">
    <reaction evidence="3">
        <text>a 2'-deoxyribonucleoside 5'-triphosphate + H2O = a 2'-deoxyribonucleoside 5'-phosphate + diphosphate + H(+)</text>
        <dbReference type="Rhea" id="RHEA:44644"/>
        <dbReference type="ChEBI" id="CHEBI:15377"/>
        <dbReference type="ChEBI" id="CHEBI:15378"/>
        <dbReference type="ChEBI" id="CHEBI:33019"/>
        <dbReference type="ChEBI" id="CHEBI:61560"/>
        <dbReference type="ChEBI" id="CHEBI:65317"/>
        <dbReference type="EC" id="3.6.1.9"/>
    </reaction>
</comment>
<dbReference type="SUPFAM" id="SSF52972">
    <property type="entry name" value="ITPase-like"/>
    <property type="match status" value="1"/>
</dbReference>
<dbReference type="HAMAP" id="MF_00528">
    <property type="entry name" value="Maf"/>
    <property type="match status" value="1"/>
</dbReference>
<feature type="active site" description="Proton acceptor" evidence="3">
    <location>
        <position position="90"/>
    </location>
</feature>
<comment type="function">
    <text evidence="3">Nucleoside triphosphate pyrophosphatase. May have a dual role in cell division arrest and in preventing the incorporation of modified nucleotides into cellular nucleic acids.</text>
</comment>
<dbReference type="Pfam" id="PF02545">
    <property type="entry name" value="Maf"/>
    <property type="match status" value="1"/>
</dbReference>
<dbReference type="PANTHER" id="PTHR43213:SF5">
    <property type="entry name" value="BIFUNCTIONAL DTTP_UTP PYROPHOSPHATASE_METHYLTRANSFERASE PROTEIN-RELATED"/>
    <property type="match status" value="1"/>
</dbReference>
<keyword evidence="5" id="KW-1185">Reference proteome</keyword>
<evidence type="ECO:0000256" key="3">
    <source>
        <dbReference type="HAMAP-Rule" id="MF_00528"/>
    </source>
</evidence>
<keyword evidence="3" id="KW-0546">Nucleotide metabolism</keyword>
<accession>A0ABP5EP62</accession>
<dbReference type="InterPro" id="IPR029001">
    <property type="entry name" value="ITPase-like_fam"/>
</dbReference>
<evidence type="ECO:0000313" key="5">
    <source>
        <dbReference type="Proteomes" id="UP001500755"/>
    </source>
</evidence>
<dbReference type="Proteomes" id="UP001500755">
    <property type="component" value="Unassembled WGS sequence"/>
</dbReference>
<comment type="cofactor">
    <cofactor evidence="1 3">
        <name>a divalent metal cation</name>
        <dbReference type="ChEBI" id="CHEBI:60240"/>
    </cofactor>
</comment>
<dbReference type="InterPro" id="IPR003697">
    <property type="entry name" value="Maf-like"/>
</dbReference>
<dbReference type="CDD" id="cd00555">
    <property type="entry name" value="Maf"/>
    <property type="match status" value="1"/>
</dbReference>
<dbReference type="RefSeq" id="WP_344307118.1">
    <property type="nucleotide sequence ID" value="NZ_BAAANO010000007.1"/>
</dbReference>
<evidence type="ECO:0000256" key="2">
    <source>
        <dbReference type="ARBA" id="ARBA00022801"/>
    </source>
</evidence>
<reference evidence="5" key="1">
    <citation type="journal article" date="2019" name="Int. J. Syst. Evol. Microbiol.">
        <title>The Global Catalogue of Microorganisms (GCM) 10K type strain sequencing project: providing services to taxonomists for standard genome sequencing and annotation.</title>
        <authorList>
            <consortium name="The Broad Institute Genomics Platform"/>
            <consortium name="The Broad Institute Genome Sequencing Center for Infectious Disease"/>
            <person name="Wu L."/>
            <person name="Ma J."/>
        </authorList>
    </citation>
    <scope>NUCLEOTIDE SEQUENCE [LARGE SCALE GENOMIC DNA]</scope>
    <source>
        <strain evidence="5">JCM 14546</strain>
    </source>
</reference>
<protein>
    <recommendedName>
        <fullName evidence="3">Nucleoside triphosphate pyrophosphatase</fullName>
        <ecNumber evidence="3">3.6.1.9</ecNumber>
    </recommendedName>
    <alternativeName>
        <fullName evidence="3">Nucleotide pyrophosphatase</fullName>
        <shortName evidence="3">Nucleotide PPase</shortName>
    </alternativeName>
</protein>